<feature type="signal peptide" evidence="1">
    <location>
        <begin position="1"/>
        <end position="31"/>
    </location>
</feature>
<evidence type="ECO:0000259" key="2">
    <source>
        <dbReference type="Pfam" id="PF04069"/>
    </source>
</evidence>
<dbReference type="Pfam" id="PF04069">
    <property type="entry name" value="OpuAC"/>
    <property type="match status" value="1"/>
</dbReference>
<feature type="domain" description="ABC-type glycine betaine transport system substrate-binding" evidence="2">
    <location>
        <begin position="50"/>
        <end position="315"/>
    </location>
</feature>
<dbReference type="EMBL" id="JAHOPC010000002">
    <property type="protein sequence ID" value="MBU8865937.1"/>
    <property type="molecule type" value="Genomic_DNA"/>
</dbReference>
<dbReference type="CDD" id="cd13643">
    <property type="entry name" value="PBP2_BCP_2"/>
    <property type="match status" value="1"/>
</dbReference>
<evidence type="ECO:0000313" key="4">
    <source>
        <dbReference type="Proteomes" id="UP000824166"/>
    </source>
</evidence>
<feature type="chain" id="PRO_5046035061" evidence="1">
    <location>
        <begin position="32"/>
        <end position="326"/>
    </location>
</feature>
<dbReference type="RefSeq" id="WP_216923761.1">
    <property type="nucleotide sequence ID" value="NZ_JAHOPC010000002.1"/>
</dbReference>
<accession>A0ABS6I3J5</accession>
<name>A0ABS6I3J5_9MICC</name>
<dbReference type="InterPro" id="IPR007210">
    <property type="entry name" value="ABC_Gly_betaine_transp_sub-bd"/>
</dbReference>
<comment type="caution">
    <text evidence="3">The sequence shown here is derived from an EMBL/GenBank/DDBJ whole genome shotgun (WGS) entry which is preliminary data.</text>
</comment>
<sequence>MKKAGPLLKRTIPLMAGVAAAALLLTGCGGASVNQVAAAPAGAGDAPCGSVSVAMNAWVGYTANAAVYSYVAKNQLGCTVVQKDLNEQISWQGFASGEVDVIMENWGHADLTKQYITDQQVAVDAGPTGNEGHIGWYVPPWMAEKYPDITDGKNLNKYASMFTTSESGGKGQLLDGDPAFVTNDEALVKNLNLDYKVVFSGSEAALIQSFRTAEQNKTPLLGYFYEPQWFLSQVPLKKVALPAWTEGCDADAEKVACDYPTYTLNKVMSKKFADSGSPAAKLAKGFKWTNDDQNSVATDIQGGMSPEAAAKKWVDAHEQTVKSWLS</sequence>
<organism evidence="3 4">
    <name type="scientific">Paenarthrobacter aromaticivorans</name>
    <dbReference type="NCBI Taxonomy" id="2849150"/>
    <lineage>
        <taxon>Bacteria</taxon>
        <taxon>Bacillati</taxon>
        <taxon>Actinomycetota</taxon>
        <taxon>Actinomycetes</taxon>
        <taxon>Micrococcales</taxon>
        <taxon>Micrococcaceae</taxon>
        <taxon>Paenarthrobacter</taxon>
    </lineage>
</organism>
<evidence type="ECO:0000256" key="1">
    <source>
        <dbReference type="SAM" id="SignalP"/>
    </source>
</evidence>
<gene>
    <name evidence="3" type="ORF">KSW38_06495</name>
</gene>
<reference evidence="3 4" key="1">
    <citation type="submission" date="2021-06" db="EMBL/GenBank/DDBJ databases">
        <authorList>
            <person name="Jeong J.W."/>
        </authorList>
    </citation>
    <scope>NUCLEOTIDE SEQUENCE [LARGE SCALE GENOMIC DNA]</scope>
    <source>
        <strain evidence="3 4">MMS21-TAE1-1</strain>
    </source>
</reference>
<proteinExistence type="predicted"/>
<protein>
    <submittedName>
        <fullName evidence="3">ABC transporter substrate-binding protein</fullName>
    </submittedName>
</protein>
<keyword evidence="1" id="KW-0732">Signal</keyword>
<keyword evidence="4" id="KW-1185">Reference proteome</keyword>
<dbReference type="PROSITE" id="PS51257">
    <property type="entry name" value="PROKAR_LIPOPROTEIN"/>
    <property type="match status" value="1"/>
</dbReference>
<dbReference type="Proteomes" id="UP000824166">
    <property type="component" value="Unassembled WGS sequence"/>
</dbReference>
<evidence type="ECO:0000313" key="3">
    <source>
        <dbReference type="EMBL" id="MBU8865937.1"/>
    </source>
</evidence>